<accession>A0A161I1D2</accession>
<keyword evidence="4 7" id="KW-0812">Transmembrane</keyword>
<keyword evidence="5 7" id="KW-1133">Transmembrane helix</keyword>
<keyword evidence="2 7" id="KW-0813">Transport</keyword>
<dbReference type="Pfam" id="PF00528">
    <property type="entry name" value="BPD_transp_1"/>
    <property type="match status" value="1"/>
</dbReference>
<dbReference type="SUPFAM" id="SSF161098">
    <property type="entry name" value="MetI-like"/>
    <property type="match status" value="1"/>
</dbReference>
<feature type="compositionally biased region" description="Low complexity" evidence="8">
    <location>
        <begin position="1"/>
        <end position="26"/>
    </location>
</feature>
<comment type="subcellular location">
    <subcellularLocation>
        <location evidence="1 7">Cell membrane</location>
        <topology evidence="1 7">Multi-pass membrane protein</topology>
    </subcellularLocation>
</comment>
<dbReference type="RefSeq" id="WP_232314210.1">
    <property type="nucleotide sequence ID" value="NZ_CP014209.1"/>
</dbReference>
<dbReference type="CDD" id="cd06261">
    <property type="entry name" value="TM_PBP2"/>
    <property type="match status" value="1"/>
</dbReference>
<evidence type="ECO:0000256" key="2">
    <source>
        <dbReference type="ARBA" id="ARBA00022448"/>
    </source>
</evidence>
<evidence type="ECO:0000313" key="11">
    <source>
        <dbReference type="Proteomes" id="UP000076794"/>
    </source>
</evidence>
<evidence type="ECO:0000313" key="10">
    <source>
        <dbReference type="EMBL" id="ANC32953.1"/>
    </source>
</evidence>
<evidence type="ECO:0000256" key="1">
    <source>
        <dbReference type="ARBA" id="ARBA00004651"/>
    </source>
</evidence>
<evidence type="ECO:0000256" key="8">
    <source>
        <dbReference type="SAM" id="MobiDB-lite"/>
    </source>
</evidence>
<dbReference type="InterPro" id="IPR000515">
    <property type="entry name" value="MetI-like"/>
</dbReference>
<keyword evidence="6 7" id="KW-0472">Membrane</keyword>
<evidence type="ECO:0000256" key="5">
    <source>
        <dbReference type="ARBA" id="ARBA00022989"/>
    </source>
</evidence>
<proteinExistence type="inferred from homology"/>
<evidence type="ECO:0000256" key="4">
    <source>
        <dbReference type="ARBA" id="ARBA00022692"/>
    </source>
</evidence>
<dbReference type="STRING" id="1300344.I598_3445"/>
<feature type="region of interest" description="Disordered" evidence="8">
    <location>
        <begin position="1"/>
        <end position="46"/>
    </location>
</feature>
<keyword evidence="10" id="KW-0762">Sugar transport</keyword>
<dbReference type="PROSITE" id="PS50928">
    <property type="entry name" value="ABC_TM1"/>
    <property type="match status" value="1"/>
</dbReference>
<reference evidence="10 11" key="1">
    <citation type="submission" date="2016-01" db="EMBL/GenBank/DDBJ databases">
        <title>Complete genome sequence of a soil Actinobacterium, Isoptericola dokdonensis DS-3.</title>
        <authorList>
            <person name="Kwon S.-K."/>
            <person name="Kim J.F."/>
        </authorList>
    </citation>
    <scope>NUCLEOTIDE SEQUENCE [LARGE SCALE GENOMIC DNA]</scope>
    <source>
        <strain evidence="10 11">DS-3</strain>
    </source>
</reference>
<dbReference type="Proteomes" id="UP000076794">
    <property type="component" value="Chromosome"/>
</dbReference>
<dbReference type="Gene3D" id="1.10.3720.10">
    <property type="entry name" value="MetI-like"/>
    <property type="match status" value="1"/>
</dbReference>
<dbReference type="AlphaFoldDB" id="A0A161I1D2"/>
<evidence type="ECO:0000256" key="3">
    <source>
        <dbReference type="ARBA" id="ARBA00022475"/>
    </source>
</evidence>
<dbReference type="GO" id="GO:0055085">
    <property type="term" value="P:transmembrane transport"/>
    <property type="evidence" value="ECO:0007669"/>
    <property type="project" value="InterPro"/>
</dbReference>
<dbReference type="InterPro" id="IPR035906">
    <property type="entry name" value="MetI-like_sf"/>
</dbReference>
<dbReference type="EMBL" id="CP014209">
    <property type="protein sequence ID" value="ANC32953.1"/>
    <property type="molecule type" value="Genomic_DNA"/>
</dbReference>
<sequence>MSLTQGTPATTGAPAPAQAAAAVLPADGRRTGSRPGRARRGRKPASNARSSKTMFWLIAPFLVLVFLFSYLPLAGWATAFYDYKPALGLTGSEFVGLQWFEMLVSSPAQLQQLGQVLANTLAMSFLGFATSLLPVFFAMLLNEIRAPWFRNAVQTLTTLPNFISWVLVYLIAFSLFSTTGLVNSVLGDWGLITTPLKFLDTDQHVWLTMLLWSLWKGLGWGAIMYLAAITSIDPALYESARIDGANRFQLMRYITFPQLMPTYVVLLVLSIANMLNNGMEQFYVFQNAFNKEYIQVLDLYVYNIGITGNSLSMATALGMLKSLISVALLVAANAVAKRARGTSII</sequence>
<dbReference type="PANTHER" id="PTHR43227:SF11">
    <property type="entry name" value="BLL4140 PROTEIN"/>
    <property type="match status" value="1"/>
</dbReference>
<gene>
    <name evidence="10" type="primary">yteP_3</name>
    <name evidence="10" type="ORF">I598_3445</name>
</gene>
<keyword evidence="3" id="KW-1003">Cell membrane</keyword>
<dbReference type="PATRIC" id="fig|1300344.3.peg.3473"/>
<feature type="transmembrane region" description="Helical" evidence="7">
    <location>
        <begin position="206"/>
        <end position="229"/>
    </location>
</feature>
<feature type="transmembrane region" description="Helical" evidence="7">
    <location>
        <begin position="121"/>
        <end position="141"/>
    </location>
</feature>
<feature type="transmembrane region" description="Helical" evidence="7">
    <location>
        <begin position="250"/>
        <end position="272"/>
    </location>
</feature>
<name>A0A161I1D2_9MICO</name>
<evidence type="ECO:0000259" key="9">
    <source>
        <dbReference type="PROSITE" id="PS50928"/>
    </source>
</evidence>
<feature type="transmembrane region" description="Helical" evidence="7">
    <location>
        <begin position="162"/>
        <end position="186"/>
    </location>
</feature>
<comment type="similarity">
    <text evidence="7">Belongs to the binding-protein-dependent transport system permease family.</text>
</comment>
<feature type="transmembrane region" description="Helical" evidence="7">
    <location>
        <begin position="53"/>
        <end position="73"/>
    </location>
</feature>
<protein>
    <submittedName>
        <fullName evidence="10">Putative multiple-sugar transport system permease YteP</fullName>
    </submittedName>
</protein>
<evidence type="ECO:0000256" key="6">
    <source>
        <dbReference type="ARBA" id="ARBA00023136"/>
    </source>
</evidence>
<feature type="domain" description="ABC transmembrane type-1" evidence="9">
    <location>
        <begin position="117"/>
        <end position="332"/>
    </location>
</feature>
<evidence type="ECO:0000256" key="7">
    <source>
        <dbReference type="RuleBase" id="RU363032"/>
    </source>
</evidence>
<dbReference type="InterPro" id="IPR050809">
    <property type="entry name" value="UgpAE/MalFG_permease"/>
</dbReference>
<organism evidence="10 11">
    <name type="scientific">Isoptericola dokdonensis DS-3</name>
    <dbReference type="NCBI Taxonomy" id="1300344"/>
    <lineage>
        <taxon>Bacteria</taxon>
        <taxon>Bacillati</taxon>
        <taxon>Actinomycetota</taxon>
        <taxon>Actinomycetes</taxon>
        <taxon>Micrococcales</taxon>
        <taxon>Promicromonosporaceae</taxon>
        <taxon>Isoptericola</taxon>
    </lineage>
</organism>
<keyword evidence="11" id="KW-1185">Reference proteome</keyword>
<dbReference type="KEGG" id="ido:I598_3445"/>
<feature type="transmembrane region" description="Helical" evidence="7">
    <location>
        <begin position="316"/>
        <end position="336"/>
    </location>
</feature>
<dbReference type="PANTHER" id="PTHR43227">
    <property type="entry name" value="BLL4140 PROTEIN"/>
    <property type="match status" value="1"/>
</dbReference>
<dbReference type="GO" id="GO:0005886">
    <property type="term" value="C:plasma membrane"/>
    <property type="evidence" value="ECO:0007669"/>
    <property type="project" value="UniProtKB-SubCell"/>
</dbReference>